<evidence type="ECO:0000259" key="1">
    <source>
        <dbReference type="Pfam" id="PF07238"/>
    </source>
</evidence>
<evidence type="ECO:0000313" key="2">
    <source>
        <dbReference type="EMBL" id="GFO61735.1"/>
    </source>
</evidence>
<feature type="domain" description="PilZ" evidence="1">
    <location>
        <begin position="123"/>
        <end position="225"/>
    </location>
</feature>
<dbReference type="GO" id="GO:0035438">
    <property type="term" value="F:cyclic-di-GMP binding"/>
    <property type="evidence" value="ECO:0007669"/>
    <property type="project" value="InterPro"/>
</dbReference>
<organism evidence="2 3">
    <name type="scientific">Geomonas silvestris</name>
    <dbReference type="NCBI Taxonomy" id="2740184"/>
    <lineage>
        <taxon>Bacteria</taxon>
        <taxon>Pseudomonadati</taxon>
        <taxon>Thermodesulfobacteriota</taxon>
        <taxon>Desulfuromonadia</taxon>
        <taxon>Geobacterales</taxon>
        <taxon>Geobacteraceae</taxon>
        <taxon>Geomonas</taxon>
    </lineage>
</organism>
<name>A0A6V8MNU5_9BACT</name>
<dbReference type="Proteomes" id="UP000556026">
    <property type="component" value="Unassembled WGS sequence"/>
</dbReference>
<dbReference type="InterPro" id="IPR009875">
    <property type="entry name" value="PilZ_domain"/>
</dbReference>
<comment type="caution">
    <text evidence="2">The sequence shown here is derived from an EMBL/GenBank/DDBJ whole genome shotgun (WGS) entry which is preliminary data.</text>
</comment>
<accession>A0A6V8MNU5</accession>
<dbReference type="SUPFAM" id="SSF141371">
    <property type="entry name" value="PilZ domain-like"/>
    <property type="match status" value="1"/>
</dbReference>
<gene>
    <name evidence="2" type="ORF">GMST_40600</name>
</gene>
<dbReference type="EMBL" id="BLXX01000019">
    <property type="protein sequence ID" value="GFO61735.1"/>
    <property type="molecule type" value="Genomic_DNA"/>
</dbReference>
<dbReference type="RefSeq" id="WP_183356522.1">
    <property type="nucleotide sequence ID" value="NZ_BLXX01000019.1"/>
</dbReference>
<proteinExistence type="predicted"/>
<evidence type="ECO:0000313" key="3">
    <source>
        <dbReference type="Proteomes" id="UP000556026"/>
    </source>
</evidence>
<keyword evidence="3" id="KW-1185">Reference proteome</keyword>
<sequence>MTEARILIIAKDPEAGQAYAEALREICVGYDIAVSFTEMAELAIDNSYNGLLVDILTLVRSSKEEKVIAYECFNLYPVLRVKWENKKKKINLSPLEQAFSPDTASALKFFVQSRCIPFPARPLRRHNRKNYNLNVLLSPDGRFAGENTIKTFTLNISLGGAFLHTTHDFAQGERVWLQFVEFPDHEPIQASVRWSLEWGQSRSIPGLGVKFEELDEAQEHLVKLIAND</sequence>
<reference evidence="3" key="1">
    <citation type="submission" date="2020-06" db="EMBL/GenBank/DDBJ databases">
        <title>Draft genomic sequence of Geomonas sp. Red330.</title>
        <authorList>
            <person name="Itoh H."/>
            <person name="Zhenxing X."/>
            <person name="Ushijima N."/>
            <person name="Masuda Y."/>
            <person name="Shiratori Y."/>
            <person name="Senoo K."/>
        </authorList>
    </citation>
    <scope>NUCLEOTIDE SEQUENCE [LARGE SCALE GENOMIC DNA]</scope>
    <source>
        <strain evidence="3">Red330</strain>
    </source>
</reference>
<dbReference type="AlphaFoldDB" id="A0A6V8MNU5"/>
<dbReference type="Gene3D" id="2.40.10.220">
    <property type="entry name" value="predicted glycosyltransferase like domains"/>
    <property type="match status" value="1"/>
</dbReference>
<dbReference type="Pfam" id="PF07238">
    <property type="entry name" value="PilZ"/>
    <property type="match status" value="1"/>
</dbReference>
<protein>
    <submittedName>
        <fullName evidence="2">Pilus protein PilZ</fullName>
    </submittedName>
</protein>